<dbReference type="SMART" id="SM00736">
    <property type="entry name" value="CADG"/>
    <property type="match status" value="1"/>
</dbReference>
<dbReference type="InterPro" id="IPR015919">
    <property type="entry name" value="Cadherin-like_sf"/>
</dbReference>
<dbReference type="PROSITE" id="PS51766">
    <property type="entry name" value="DOCKERIN"/>
    <property type="match status" value="1"/>
</dbReference>
<proteinExistence type="predicted"/>
<evidence type="ECO:0000259" key="2">
    <source>
        <dbReference type="PROSITE" id="PS51766"/>
    </source>
</evidence>
<evidence type="ECO:0000313" key="4">
    <source>
        <dbReference type="Proteomes" id="UP000199259"/>
    </source>
</evidence>
<dbReference type="Gene3D" id="2.60.40.680">
    <property type="match status" value="1"/>
</dbReference>
<dbReference type="GO" id="GO:0004553">
    <property type="term" value="F:hydrolase activity, hydrolyzing O-glycosyl compounds"/>
    <property type="evidence" value="ECO:0007669"/>
    <property type="project" value="InterPro"/>
</dbReference>
<dbReference type="InterPro" id="IPR016134">
    <property type="entry name" value="Dockerin_dom"/>
</dbReference>
<organism evidence="3 4">
    <name type="scientific">Methanolobus vulcani</name>
    <dbReference type="NCBI Taxonomy" id="38026"/>
    <lineage>
        <taxon>Archaea</taxon>
        <taxon>Methanobacteriati</taxon>
        <taxon>Methanobacteriota</taxon>
        <taxon>Stenosarchaea group</taxon>
        <taxon>Methanomicrobia</taxon>
        <taxon>Methanosarcinales</taxon>
        <taxon>Methanosarcinaceae</taxon>
        <taxon>Methanolobus</taxon>
    </lineage>
</organism>
<gene>
    <name evidence="3" type="ORF">SAMN04488589_0102</name>
</gene>
<keyword evidence="4" id="KW-1185">Reference proteome</keyword>
<dbReference type="PROSITE" id="PS51257">
    <property type="entry name" value="PROKAR_LIPOPROTEIN"/>
    <property type="match status" value="1"/>
</dbReference>
<dbReference type="InterPro" id="IPR013783">
    <property type="entry name" value="Ig-like_fold"/>
</dbReference>
<protein>
    <recommendedName>
        <fullName evidence="2">Dockerin domain-containing protein</fullName>
    </recommendedName>
</protein>
<dbReference type="Pfam" id="PF00404">
    <property type="entry name" value="Dockerin_1"/>
    <property type="match status" value="1"/>
</dbReference>
<dbReference type="InterPro" id="IPR011050">
    <property type="entry name" value="Pectin_lyase_fold/virulence"/>
</dbReference>
<dbReference type="Proteomes" id="UP000199259">
    <property type="component" value="Unassembled WGS sequence"/>
</dbReference>
<dbReference type="Pfam" id="PF17963">
    <property type="entry name" value="Big_9"/>
    <property type="match status" value="1"/>
</dbReference>
<dbReference type="SUPFAM" id="SSF63446">
    <property type="entry name" value="Type I dockerin domain"/>
    <property type="match status" value="1"/>
</dbReference>
<dbReference type="GO" id="GO:0030246">
    <property type="term" value="F:carbohydrate binding"/>
    <property type="evidence" value="ECO:0007669"/>
    <property type="project" value="InterPro"/>
</dbReference>
<dbReference type="InterPro" id="IPR006626">
    <property type="entry name" value="PbH1"/>
</dbReference>
<dbReference type="EMBL" id="FNCA01000001">
    <property type="protein sequence ID" value="SDF24530.1"/>
    <property type="molecule type" value="Genomic_DNA"/>
</dbReference>
<dbReference type="SUPFAM" id="SSF49313">
    <property type="entry name" value="Cadherin-like"/>
    <property type="match status" value="1"/>
</dbReference>
<dbReference type="SUPFAM" id="SSF49384">
    <property type="entry name" value="Carbohydrate-binding domain"/>
    <property type="match status" value="1"/>
</dbReference>
<keyword evidence="1" id="KW-1133">Transmembrane helix</keyword>
<accession>A0A7Z7FD16</accession>
<evidence type="ECO:0000313" key="3">
    <source>
        <dbReference type="EMBL" id="SDF24530.1"/>
    </source>
</evidence>
<dbReference type="InterPro" id="IPR036439">
    <property type="entry name" value="Dockerin_dom_sf"/>
</dbReference>
<dbReference type="InterPro" id="IPR002105">
    <property type="entry name" value="Dockerin_1_rpt"/>
</dbReference>
<keyword evidence="1" id="KW-0472">Membrane</keyword>
<dbReference type="GO" id="GO:0016020">
    <property type="term" value="C:membrane"/>
    <property type="evidence" value="ECO:0007669"/>
    <property type="project" value="InterPro"/>
</dbReference>
<reference evidence="3 4" key="1">
    <citation type="submission" date="2016-10" db="EMBL/GenBank/DDBJ databases">
        <authorList>
            <person name="Varghese N."/>
            <person name="Submissions S."/>
        </authorList>
    </citation>
    <scope>NUCLEOTIDE SEQUENCE [LARGE SCALE GENOMIC DNA]</scope>
    <source>
        <strain evidence="3 4">PL 12/M</strain>
    </source>
</reference>
<name>A0A7Z7FD16_9EURY</name>
<comment type="caution">
    <text evidence="3">The sequence shown here is derived from an EMBL/GenBank/DDBJ whole genome shotgun (WGS) entry which is preliminary data.</text>
</comment>
<dbReference type="SMART" id="SM00710">
    <property type="entry name" value="PbH1"/>
    <property type="match status" value="6"/>
</dbReference>
<keyword evidence="1" id="KW-0812">Transmembrane</keyword>
<feature type="domain" description="Dockerin" evidence="2">
    <location>
        <begin position="1070"/>
        <end position="1136"/>
    </location>
</feature>
<dbReference type="AlphaFoldDB" id="A0A7Z7FD16"/>
<dbReference type="Gene3D" id="2.60.40.10">
    <property type="entry name" value="Immunoglobulins"/>
    <property type="match status" value="2"/>
</dbReference>
<dbReference type="CDD" id="cd14254">
    <property type="entry name" value="Dockerin_II"/>
    <property type="match status" value="1"/>
</dbReference>
<dbReference type="GO" id="GO:0005509">
    <property type="term" value="F:calcium ion binding"/>
    <property type="evidence" value="ECO:0007669"/>
    <property type="project" value="InterPro"/>
</dbReference>
<evidence type="ECO:0000256" key="1">
    <source>
        <dbReference type="SAM" id="Phobius"/>
    </source>
</evidence>
<dbReference type="InterPro" id="IPR006644">
    <property type="entry name" value="Cadg"/>
</dbReference>
<dbReference type="SUPFAM" id="SSF51126">
    <property type="entry name" value="Pectin lyase-like"/>
    <property type="match status" value="2"/>
</dbReference>
<feature type="transmembrane region" description="Helical" evidence="1">
    <location>
        <begin position="12"/>
        <end position="36"/>
    </location>
</feature>
<dbReference type="GO" id="GO:0000272">
    <property type="term" value="P:polysaccharide catabolic process"/>
    <property type="evidence" value="ECO:0007669"/>
    <property type="project" value="InterPro"/>
</dbReference>
<dbReference type="InterPro" id="IPR008965">
    <property type="entry name" value="CBM2/CBM3_carb-bd_dom_sf"/>
</dbReference>
<dbReference type="Pfam" id="PF17957">
    <property type="entry name" value="Big_7"/>
    <property type="match status" value="1"/>
</dbReference>
<dbReference type="Gene3D" id="1.10.1330.10">
    <property type="entry name" value="Dockerin domain"/>
    <property type="match status" value="1"/>
</dbReference>
<sequence>MTTKNKNVIKLIFQLFIFTTIIMACFSFNATASIYYDSTFKVVIVENEPSVDILKINESINNANIVAPMDNNIWLVNGAIYSKNSTVYLNGTQISELRLTGNSAKSKLLYGYNSNDIFRIHDISITGWDLENDNASLVGGIALHNSEFHDVNIRYSTAIQIYDSVVGTLSDINISNSRDFWLENLKNTEVFNVDIFDGNPTSAGAFYTLNCDHLLIHDVEITNISHLNGVLFKSMTNSEFYNINVSHVGSYLDPKTGYLGISLSEGNNNYGHDLFINDTGWSGFGAAAMENNSRFKNIIIRNSGHNGVDIHPAKNLILESVKVYDSVSNNVIVTAGYQTSPAAENIHFKDFYLENGGAQFSDNVTNITFEDVSIMNGSFKSFGTKDVTVINMSMDHGVDYKNFDEYFLYTKIGSYNVQNGIVIDSSFYRFGSYYTDNALAINTKYQLLSYKNNLAEYYYPSFEVIDSKGINLSGGNLEISNEIDSSIKSVDGYGNEISVFPLDADGFTFSPMVRRLNAPAIAVGKYATDNTYTAYAYSAEFTSPTDDTVTLKGITPDSTWYREDPNTPTYTITAIIPDASSTSPQITGFAPSSDNPFTAGESRKFQVWADQELTTMKWYVNGNLVSSGSMDYTWEVESGTTTIMFSGFNSNGAVVQTWEITEGETVQEDAPVSSGTGLSFTPSATSLTATTGESTTFSVDTSQEFTSAVWSLDGVEVEAGTTQHVESWTTAGTHIITFDGTAAAGTISRSWTVIVSAAAESAYSSISITPSSATVAPGESFSLDVYIDPTQDLTGSQFDLQYSQLASISTVNEGDLFTASGLATTFQYDSIDNAAGLLDNVYAAIVGSGTITSPDVMATIEMVAGSSSGILNIGLSDVILSDVNSNPAGYTVSNATVLIDTAPQFISVPSQTVVEGQSLSFTVSATDADADELTYTATTLPSGATFNGGSFSWTPSEGDAGSYVASFEVTDGYLTDTVNVSITVTPLNHMPEITLFEPADSSVFEEGSTIEVNVAANDADGDSLSYLIEIDGVQVSTSFSYSWTTDYESAGTHTIKVTISDGTEEVSSSSTITITDLQPRWDVNEDGIVNVLDITLVGQNYGKTYTTELPRWDVNQDSTVNIQDLSIVSGHFGETV</sequence>